<evidence type="ECO:0000313" key="1">
    <source>
        <dbReference type="EMBL" id="KAK7826288.1"/>
    </source>
</evidence>
<protein>
    <submittedName>
        <fullName evidence="1">Uncharacterized protein</fullName>
    </submittedName>
</protein>
<proteinExistence type="predicted"/>
<dbReference type="EMBL" id="JBBHLL010000035">
    <property type="protein sequence ID" value="KAK7826288.1"/>
    <property type="molecule type" value="Genomic_DNA"/>
</dbReference>
<reference evidence="1 2" key="1">
    <citation type="journal article" date="2023" name="bioRxiv">
        <title>Conserved and derived expression patterns and positive selection on dental genes reveal complex evolutionary context of ever-growing rodent molars.</title>
        <authorList>
            <person name="Calamari Z.T."/>
            <person name="Song A."/>
            <person name="Cohen E."/>
            <person name="Akter M."/>
            <person name="Roy R.D."/>
            <person name="Hallikas O."/>
            <person name="Christensen M.M."/>
            <person name="Li P."/>
            <person name="Marangoni P."/>
            <person name="Jernvall J."/>
            <person name="Klein O.D."/>
        </authorList>
    </citation>
    <scope>NUCLEOTIDE SEQUENCE [LARGE SCALE GENOMIC DNA]</scope>
    <source>
        <strain evidence="1">V071</strain>
    </source>
</reference>
<keyword evidence="2" id="KW-1185">Reference proteome</keyword>
<accession>A0AAW0JHZ5</accession>
<dbReference type="Proteomes" id="UP001488838">
    <property type="component" value="Unassembled WGS sequence"/>
</dbReference>
<sequence>MMDTMCAETQKGTQTLNRAGVLPAQCPLWVKRELMELSHLMCAQARMQLGLFISTAPTALGGICPAHFIVEAGSAQDPCFTLPPPRIAICAEIGNLVLSPRLYKFCPITRPKAVSLLTNESNTNTEGLPIPAMY</sequence>
<dbReference type="AlphaFoldDB" id="A0AAW0JHZ5"/>
<organism evidence="1 2">
    <name type="scientific">Myodes glareolus</name>
    <name type="common">Bank vole</name>
    <name type="synonym">Clethrionomys glareolus</name>
    <dbReference type="NCBI Taxonomy" id="447135"/>
    <lineage>
        <taxon>Eukaryota</taxon>
        <taxon>Metazoa</taxon>
        <taxon>Chordata</taxon>
        <taxon>Craniata</taxon>
        <taxon>Vertebrata</taxon>
        <taxon>Euteleostomi</taxon>
        <taxon>Mammalia</taxon>
        <taxon>Eutheria</taxon>
        <taxon>Euarchontoglires</taxon>
        <taxon>Glires</taxon>
        <taxon>Rodentia</taxon>
        <taxon>Myomorpha</taxon>
        <taxon>Muroidea</taxon>
        <taxon>Cricetidae</taxon>
        <taxon>Arvicolinae</taxon>
        <taxon>Myodes</taxon>
    </lineage>
</organism>
<gene>
    <name evidence="1" type="ORF">U0070_021302</name>
</gene>
<comment type="caution">
    <text evidence="1">The sequence shown here is derived from an EMBL/GenBank/DDBJ whole genome shotgun (WGS) entry which is preliminary data.</text>
</comment>
<evidence type="ECO:0000313" key="2">
    <source>
        <dbReference type="Proteomes" id="UP001488838"/>
    </source>
</evidence>
<name>A0AAW0JHZ5_MYOGA</name>